<feature type="signal peptide" evidence="3">
    <location>
        <begin position="1"/>
        <end position="18"/>
    </location>
</feature>
<keyword evidence="1 3" id="KW-0732">Signal</keyword>
<dbReference type="PANTHER" id="PTHR31836:SF28">
    <property type="entry name" value="SRCR DOMAIN-CONTAINING PROTEIN-RELATED"/>
    <property type="match status" value="1"/>
</dbReference>
<evidence type="ECO:0008006" key="6">
    <source>
        <dbReference type="Google" id="ProtNLM"/>
    </source>
</evidence>
<dbReference type="InterPro" id="IPR051477">
    <property type="entry name" value="Expansin_CellWall"/>
</dbReference>
<dbReference type="RefSeq" id="XP_028472571.1">
    <property type="nucleotide sequence ID" value="XM_028619075.1"/>
</dbReference>
<evidence type="ECO:0000256" key="2">
    <source>
        <dbReference type="SAM" id="MobiDB-lite"/>
    </source>
</evidence>
<dbReference type="STRING" id="105984.A0A427XFD6"/>
<evidence type="ECO:0000256" key="1">
    <source>
        <dbReference type="ARBA" id="ARBA00022729"/>
    </source>
</evidence>
<dbReference type="OrthoDB" id="623670at2759"/>
<feature type="compositionally biased region" description="Low complexity" evidence="2">
    <location>
        <begin position="152"/>
        <end position="215"/>
    </location>
</feature>
<feature type="region of interest" description="Disordered" evidence="2">
    <location>
        <begin position="149"/>
        <end position="215"/>
    </location>
</feature>
<sequence>MLASLVLLALAAIQAVAAAPHIAPRHGHHDVAARSSNATDLAARDSFTGRTTYYTTTDSNPMTACGILYSDNYSKIVALSMSQFSMDLCNTYITVQYNGKTVQAQIWDGCETCSYGQIDLSPGAMQVLASDYETVGQFTSTWWFGSSGGDDTSSSSSSSKDTWTSTSSSSTWTPEPSTSTSTWTPEPTTSSTTSTTETPTSTVQSTTEVSTTSTLVPTSTLALNSTVSATLLNATTAVANATASIANATAPVSGITLVLNATATISAADTAITQSVAADDNGSLSHVNALVAALGRLVVIGASL</sequence>
<evidence type="ECO:0000313" key="4">
    <source>
        <dbReference type="EMBL" id="RSH77424.1"/>
    </source>
</evidence>
<organism evidence="4 5">
    <name type="scientific">Apiotrichum porosum</name>
    <dbReference type="NCBI Taxonomy" id="105984"/>
    <lineage>
        <taxon>Eukaryota</taxon>
        <taxon>Fungi</taxon>
        <taxon>Dikarya</taxon>
        <taxon>Basidiomycota</taxon>
        <taxon>Agaricomycotina</taxon>
        <taxon>Tremellomycetes</taxon>
        <taxon>Trichosporonales</taxon>
        <taxon>Trichosporonaceae</taxon>
        <taxon>Apiotrichum</taxon>
    </lineage>
</organism>
<feature type="chain" id="PRO_5019511773" description="RlpA-like protein double-psi beta-barrel domain-containing protein" evidence="3">
    <location>
        <begin position="19"/>
        <end position="304"/>
    </location>
</feature>
<gene>
    <name evidence="4" type="ORF">EHS24_003392</name>
</gene>
<evidence type="ECO:0000256" key="3">
    <source>
        <dbReference type="SAM" id="SignalP"/>
    </source>
</evidence>
<dbReference type="EMBL" id="RSCE01000016">
    <property type="protein sequence ID" value="RSH77424.1"/>
    <property type="molecule type" value="Genomic_DNA"/>
</dbReference>
<dbReference type="GeneID" id="39587935"/>
<comment type="caution">
    <text evidence="4">The sequence shown here is derived from an EMBL/GenBank/DDBJ whole genome shotgun (WGS) entry which is preliminary data.</text>
</comment>
<evidence type="ECO:0000313" key="5">
    <source>
        <dbReference type="Proteomes" id="UP000279236"/>
    </source>
</evidence>
<reference evidence="4 5" key="1">
    <citation type="submission" date="2018-11" db="EMBL/GenBank/DDBJ databases">
        <title>Genome sequence of Apiotrichum porosum DSM 27194.</title>
        <authorList>
            <person name="Aliyu H."/>
            <person name="Gorte O."/>
            <person name="Ochsenreither K."/>
        </authorList>
    </citation>
    <scope>NUCLEOTIDE SEQUENCE [LARGE SCALE GENOMIC DNA]</scope>
    <source>
        <strain evidence="4 5">DSM 27194</strain>
    </source>
</reference>
<protein>
    <recommendedName>
        <fullName evidence="6">RlpA-like protein double-psi beta-barrel domain-containing protein</fullName>
    </recommendedName>
</protein>
<keyword evidence="5" id="KW-1185">Reference proteome</keyword>
<name>A0A427XFD6_9TREE</name>
<accession>A0A427XFD6</accession>
<dbReference type="Gene3D" id="2.40.40.10">
    <property type="entry name" value="RlpA-like domain"/>
    <property type="match status" value="1"/>
</dbReference>
<dbReference type="AlphaFoldDB" id="A0A427XFD6"/>
<proteinExistence type="predicted"/>
<dbReference type="InterPro" id="IPR036908">
    <property type="entry name" value="RlpA-like_sf"/>
</dbReference>
<dbReference type="Proteomes" id="UP000279236">
    <property type="component" value="Unassembled WGS sequence"/>
</dbReference>
<dbReference type="SUPFAM" id="SSF50685">
    <property type="entry name" value="Barwin-like endoglucanases"/>
    <property type="match status" value="1"/>
</dbReference>
<dbReference type="CDD" id="cd22191">
    <property type="entry name" value="DPBB_RlpA_EXP_N-like"/>
    <property type="match status" value="1"/>
</dbReference>
<dbReference type="PANTHER" id="PTHR31836">
    <property type="match status" value="1"/>
</dbReference>